<reference evidence="1" key="1">
    <citation type="journal article" date="2019" name="Environ. Microbiol.">
        <title>Fungal ecological strategies reflected in gene transcription - a case study of two litter decomposers.</title>
        <authorList>
            <person name="Barbi F."/>
            <person name="Kohler A."/>
            <person name="Barry K."/>
            <person name="Baskaran P."/>
            <person name="Daum C."/>
            <person name="Fauchery L."/>
            <person name="Ihrmark K."/>
            <person name="Kuo A."/>
            <person name="LaButti K."/>
            <person name="Lipzen A."/>
            <person name="Morin E."/>
            <person name="Grigoriev I.V."/>
            <person name="Henrissat B."/>
            <person name="Lindahl B."/>
            <person name="Martin F."/>
        </authorList>
    </citation>
    <scope>NUCLEOTIDE SEQUENCE</scope>
    <source>
        <strain evidence="1">JB14</strain>
    </source>
</reference>
<gene>
    <name evidence="1" type="ORF">BT96DRAFT_929620</name>
</gene>
<proteinExistence type="predicted"/>
<protein>
    <submittedName>
        <fullName evidence="1">Uncharacterized protein</fullName>
    </submittedName>
</protein>
<keyword evidence="2" id="KW-1185">Reference proteome</keyword>
<sequence>MHSTVIISQTPLSHPRPKQFFLMPYPLALSQYPLYCMDSSHKYSRSSHLPNILFVHRTVYKA</sequence>
<evidence type="ECO:0000313" key="1">
    <source>
        <dbReference type="EMBL" id="KAE9383731.1"/>
    </source>
</evidence>
<organism evidence="1 2">
    <name type="scientific">Gymnopus androsaceus JB14</name>
    <dbReference type="NCBI Taxonomy" id="1447944"/>
    <lineage>
        <taxon>Eukaryota</taxon>
        <taxon>Fungi</taxon>
        <taxon>Dikarya</taxon>
        <taxon>Basidiomycota</taxon>
        <taxon>Agaricomycotina</taxon>
        <taxon>Agaricomycetes</taxon>
        <taxon>Agaricomycetidae</taxon>
        <taxon>Agaricales</taxon>
        <taxon>Marasmiineae</taxon>
        <taxon>Omphalotaceae</taxon>
        <taxon>Gymnopus</taxon>
    </lineage>
</organism>
<dbReference type="AlphaFoldDB" id="A0A6A4GE65"/>
<dbReference type="EMBL" id="ML770344">
    <property type="protein sequence ID" value="KAE9383731.1"/>
    <property type="molecule type" value="Genomic_DNA"/>
</dbReference>
<accession>A0A6A4GE65</accession>
<name>A0A6A4GE65_9AGAR</name>
<dbReference type="Proteomes" id="UP000799118">
    <property type="component" value="Unassembled WGS sequence"/>
</dbReference>
<evidence type="ECO:0000313" key="2">
    <source>
        <dbReference type="Proteomes" id="UP000799118"/>
    </source>
</evidence>